<evidence type="ECO:0000313" key="2">
    <source>
        <dbReference type="Proteomes" id="UP000799754"/>
    </source>
</evidence>
<keyword evidence="2" id="KW-1185">Reference proteome</keyword>
<name>A0ACB6SJA6_9PLEO</name>
<organism evidence="1 2">
    <name type="scientific">Macroventuria anomochaeta</name>
    <dbReference type="NCBI Taxonomy" id="301207"/>
    <lineage>
        <taxon>Eukaryota</taxon>
        <taxon>Fungi</taxon>
        <taxon>Dikarya</taxon>
        <taxon>Ascomycota</taxon>
        <taxon>Pezizomycotina</taxon>
        <taxon>Dothideomycetes</taxon>
        <taxon>Pleosporomycetidae</taxon>
        <taxon>Pleosporales</taxon>
        <taxon>Pleosporineae</taxon>
        <taxon>Didymellaceae</taxon>
        <taxon>Macroventuria</taxon>
    </lineage>
</organism>
<evidence type="ECO:0000313" key="1">
    <source>
        <dbReference type="EMBL" id="KAF2633307.1"/>
    </source>
</evidence>
<sequence>MENNAAEIILTERRNEKRKSAPELREYRLVYWLRLVLRILSLLTCALISFSLIDAIRNHRKTKNVRNPFHEGSGSIPVWPEQEGLKLYPTYVLLGAAIVAGSFSLVLVIASFTKSVRRMTKIGNISTIVVSTICLVLWVTVTAYYGTWDTSETNWDMLSWTCTHRDYEYKDVDFSETCTEMRFAFWAGVGLAGLEAVNLGIFVIWWLRTRRSLGYSKV</sequence>
<comment type="caution">
    <text evidence="1">The sequence shown here is derived from an EMBL/GenBank/DDBJ whole genome shotgun (WGS) entry which is preliminary data.</text>
</comment>
<dbReference type="Proteomes" id="UP000799754">
    <property type="component" value="Unassembled WGS sequence"/>
</dbReference>
<reference evidence="1" key="1">
    <citation type="journal article" date="2020" name="Stud. Mycol.">
        <title>101 Dothideomycetes genomes: a test case for predicting lifestyles and emergence of pathogens.</title>
        <authorList>
            <person name="Haridas S."/>
            <person name="Albert R."/>
            <person name="Binder M."/>
            <person name="Bloem J."/>
            <person name="Labutti K."/>
            <person name="Salamov A."/>
            <person name="Andreopoulos B."/>
            <person name="Baker S."/>
            <person name="Barry K."/>
            <person name="Bills G."/>
            <person name="Bluhm B."/>
            <person name="Cannon C."/>
            <person name="Castanera R."/>
            <person name="Culley D."/>
            <person name="Daum C."/>
            <person name="Ezra D."/>
            <person name="Gonzalez J."/>
            <person name="Henrissat B."/>
            <person name="Kuo A."/>
            <person name="Liang C."/>
            <person name="Lipzen A."/>
            <person name="Lutzoni F."/>
            <person name="Magnuson J."/>
            <person name="Mondo S."/>
            <person name="Nolan M."/>
            <person name="Ohm R."/>
            <person name="Pangilinan J."/>
            <person name="Park H.-J."/>
            <person name="Ramirez L."/>
            <person name="Alfaro M."/>
            <person name="Sun H."/>
            <person name="Tritt A."/>
            <person name="Yoshinaga Y."/>
            <person name="Zwiers L.-H."/>
            <person name="Turgeon B."/>
            <person name="Goodwin S."/>
            <person name="Spatafora J."/>
            <person name="Crous P."/>
            <person name="Grigoriev I."/>
        </authorList>
    </citation>
    <scope>NUCLEOTIDE SEQUENCE</scope>
    <source>
        <strain evidence="1">CBS 525.71</strain>
    </source>
</reference>
<accession>A0ACB6SJA6</accession>
<proteinExistence type="predicted"/>
<protein>
    <submittedName>
        <fullName evidence="1">Uncharacterized protein</fullName>
    </submittedName>
</protein>
<gene>
    <name evidence="1" type="ORF">BU25DRAFT_426883</name>
</gene>
<dbReference type="EMBL" id="MU006701">
    <property type="protein sequence ID" value="KAF2633307.1"/>
    <property type="molecule type" value="Genomic_DNA"/>
</dbReference>